<organism evidence="1 2">
    <name type="scientific">Escherichia coli</name>
    <dbReference type="NCBI Taxonomy" id="562"/>
    <lineage>
        <taxon>Bacteria</taxon>
        <taxon>Pseudomonadati</taxon>
        <taxon>Pseudomonadota</taxon>
        <taxon>Gammaproteobacteria</taxon>
        <taxon>Enterobacterales</taxon>
        <taxon>Enterobacteriaceae</taxon>
        <taxon>Escherichia</taxon>
    </lineage>
</organism>
<dbReference type="Proteomes" id="UP000327073">
    <property type="component" value="Unassembled WGS sequence"/>
</dbReference>
<reference evidence="1 2" key="1">
    <citation type="submission" date="2019-03" db="EMBL/GenBank/DDBJ databases">
        <title>Whole Genome Sequencing of Shiga-Toxin Escherichia coli Strains from Nebraska.</title>
        <authorList>
            <person name="Abdalhamid B."/>
            <person name="Mccutchen E.L."/>
            <person name="Bouska A.C."/>
            <person name="Hinrichs S.H."/>
            <person name="Iwen P.C."/>
        </authorList>
    </citation>
    <scope>NUCLEOTIDE SEQUENCE [LARGE SCALE GENOMIC DNA]</scope>
    <source>
        <strain evidence="1 2">STEC_170836</strain>
    </source>
</reference>
<evidence type="ECO:0000313" key="2">
    <source>
        <dbReference type="Proteomes" id="UP000327073"/>
    </source>
</evidence>
<gene>
    <name evidence="1" type="ORF">F7F11_25150</name>
</gene>
<proteinExistence type="predicted"/>
<accession>A0A2K0QC29</accession>
<name>A0A2K0QC29_ECOLX</name>
<comment type="caution">
    <text evidence="1">The sequence shown here is derived from an EMBL/GenBank/DDBJ whole genome shotgun (WGS) entry which is preliminary data.</text>
</comment>
<dbReference type="EMBL" id="VZEL01000050">
    <property type="protein sequence ID" value="KAB0121553.1"/>
    <property type="molecule type" value="Genomic_DNA"/>
</dbReference>
<protein>
    <submittedName>
        <fullName evidence="1">Uncharacterized protein</fullName>
    </submittedName>
</protein>
<evidence type="ECO:0000313" key="1">
    <source>
        <dbReference type="EMBL" id="KAB0121553.1"/>
    </source>
</evidence>
<sequence length="74" mass="8054">MICIFSVVGNANAGSGTPDWTHREAPGTMFMMIQIRSVSPSPEGLFYAGKTLCCEMLNSSQFRWLMLACLTGSC</sequence>
<dbReference type="AlphaFoldDB" id="A0A2K0QC29"/>